<protein>
    <submittedName>
        <fullName evidence="2">Uncharacterized protein</fullName>
    </submittedName>
</protein>
<gene>
    <name evidence="2" type="ORF">BS47DRAFT_1366879</name>
</gene>
<name>A0A9P6AJY8_9AGAM</name>
<organism evidence="2 3">
    <name type="scientific">Hydnum rufescens UP504</name>
    <dbReference type="NCBI Taxonomy" id="1448309"/>
    <lineage>
        <taxon>Eukaryota</taxon>
        <taxon>Fungi</taxon>
        <taxon>Dikarya</taxon>
        <taxon>Basidiomycota</taxon>
        <taxon>Agaricomycotina</taxon>
        <taxon>Agaricomycetes</taxon>
        <taxon>Cantharellales</taxon>
        <taxon>Hydnaceae</taxon>
        <taxon>Hydnum</taxon>
    </lineage>
</organism>
<proteinExistence type="predicted"/>
<reference evidence="2" key="1">
    <citation type="journal article" date="2020" name="Nat. Commun.">
        <title>Large-scale genome sequencing of mycorrhizal fungi provides insights into the early evolution of symbiotic traits.</title>
        <authorList>
            <person name="Miyauchi S."/>
            <person name="Kiss E."/>
            <person name="Kuo A."/>
            <person name="Drula E."/>
            <person name="Kohler A."/>
            <person name="Sanchez-Garcia M."/>
            <person name="Morin E."/>
            <person name="Andreopoulos B."/>
            <person name="Barry K.W."/>
            <person name="Bonito G."/>
            <person name="Buee M."/>
            <person name="Carver A."/>
            <person name="Chen C."/>
            <person name="Cichocki N."/>
            <person name="Clum A."/>
            <person name="Culley D."/>
            <person name="Crous P.W."/>
            <person name="Fauchery L."/>
            <person name="Girlanda M."/>
            <person name="Hayes R.D."/>
            <person name="Keri Z."/>
            <person name="LaButti K."/>
            <person name="Lipzen A."/>
            <person name="Lombard V."/>
            <person name="Magnuson J."/>
            <person name="Maillard F."/>
            <person name="Murat C."/>
            <person name="Nolan M."/>
            <person name="Ohm R.A."/>
            <person name="Pangilinan J."/>
            <person name="Pereira M.F."/>
            <person name="Perotto S."/>
            <person name="Peter M."/>
            <person name="Pfister S."/>
            <person name="Riley R."/>
            <person name="Sitrit Y."/>
            <person name="Stielow J.B."/>
            <person name="Szollosi G."/>
            <person name="Zifcakova L."/>
            <person name="Stursova M."/>
            <person name="Spatafora J.W."/>
            <person name="Tedersoo L."/>
            <person name="Vaario L.M."/>
            <person name="Yamada A."/>
            <person name="Yan M."/>
            <person name="Wang P."/>
            <person name="Xu J."/>
            <person name="Bruns T."/>
            <person name="Baldrian P."/>
            <person name="Vilgalys R."/>
            <person name="Dunand C."/>
            <person name="Henrissat B."/>
            <person name="Grigoriev I.V."/>
            <person name="Hibbett D."/>
            <person name="Nagy L.G."/>
            <person name="Martin F.M."/>
        </authorList>
    </citation>
    <scope>NUCLEOTIDE SEQUENCE</scope>
    <source>
        <strain evidence="2">UP504</strain>
    </source>
</reference>
<dbReference type="AlphaFoldDB" id="A0A9P6AJY8"/>
<accession>A0A9P6AJY8</accession>
<feature type="compositionally biased region" description="Polar residues" evidence="1">
    <location>
        <begin position="8"/>
        <end position="21"/>
    </location>
</feature>
<feature type="region of interest" description="Disordered" evidence="1">
    <location>
        <begin position="136"/>
        <end position="206"/>
    </location>
</feature>
<dbReference type="Proteomes" id="UP000886523">
    <property type="component" value="Unassembled WGS sequence"/>
</dbReference>
<evidence type="ECO:0000256" key="1">
    <source>
        <dbReference type="SAM" id="MobiDB-lite"/>
    </source>
</evidence>
<dbReference type="EMBL" id="MU129090">
    <property type="protein sequence ID" value="KAF9507131.1"/>
    <property type="molecule type" value="Genomic_DNA"/>
</dbReference>
<comment type="caution">
    <text evidence="2">The sequence shown here is derived from an EMBL/GenBank/DDBJ whole genome shotgun (WGS) entry which is preliminary data.</text>
</comment>
<sequence>MVPHTRRSGSSLPLKNPSQIMRRQGPEKNMGVHAATQHFNPNPYNDESSMAPHPLRFFLPPQNPIRRMHRQCTTKYRSAQPPKTPTLECPQPIQQRNEYGATHPLRRVCGNIRVYNDTKRAAPAALLALLLFSHSAKPPSKESTGKAGRNTGMRAATQDPNSQLFATNTTRRPQIRSHTPAEAGPLSLCTTHLKNATQDPNPEYQR</sequence>
<feature type="region of interest" description="Disordered" evidence="1">
    <location>
        <begin position="1"/>
        <end position="22"/>
    </location>
</feature>
<keyword evidence="3" id="KW-1185">Reference proteome</keyword>
<feature type="compositionally biased region" description="Polar residues" evidence="1">
    <location>
        <begin position="158"/>
        <end position="172"/>
    </location>
</feature>
<feature type="compositionally biased region" description="Polar residues" evidence="1">
    <location>
        <begin position="188"/>
        <end position="200"/>
    </location>
</feature>
<evidence type="ECO:0000313" key="2">
    <source>
        <dbReference type="EMBL" id="KAF9507131.1"/>
    </source>
</evidence>
<evidence type="ECO:0000313" key="3">
    <source>
        <dbReference type="Proteomes" id="UP000886523"/>
    </source>
</evidence>